<keyword evidence="3" id="KW-1185">Reference proteome</keyword>
<feature type="region of interest" description="Disordered" evidence="1">
    <location>
        <begin position="487"/>
        <end position="517"/>
    </location>
</feature>
<proteinExistence type="predicted"/>
<gene>
    <name evidence="2" type="ORF">CTEN210_06223</name>
</gene>
<sequence>MLTAVKQALKAIVYPVVGSLKVLVTRPVLSAFRHEVSDWCSVQNTEDQEGEGRRVRFALNAKKYDGVLEWSGVWTPSRILREVGGEVCHISKPFDYKDGNFGDWDQHYMEDLEKRASFWHHVSKRNSVENQWSDLERKIHSLADSERFMEERFREKQRALEQMHPELERKIDEFIYPEGNTEELLEEEEINEFAEAEAARWEDKKIEKKVGGEGAVIEDAGGAEDMDVEMLDVQDQEAARWEDKKIEKKLGGEGAVIEDAGGAEDMDVEMLDVQDEEEDADKEETDAVGAENDEKGVWIGEGEYKFKLTKLIIPAQPLSCLNRKYKSARGAFEKERLRLIMKARSAVIEDAGGPEDMKVDMLEEQDQDHSENNVEEDTHEVDNVMEHTVAEVSTSVEELKELTVHLEFSSFVQIGSKRRKLEANPEHQESDSVETEVPIQSPDVAIESEAAEEEPMQVHQESDSVETEVSIQSPEAAIEIVAAEAAEEEPMQVQTEVQQESDSVEAEELGSGFTTDATGRVRRFSHRLKGKSRRIYKF</sequence>
<evidence type="ECO:0000256" key="1">
    <source>
        <dbReference type="SAM" id="MobiDB-lite"/>
    </source>
</evidence>
<dbReference type="Proteomes" id="UP001054902">
    <property type="component" value="Unassembled WGS sequence"/>
</dbReference>
<evidence type="ECO:0000313" key="2">
    <source>
        <dbReference type="EMBL" id="GFH49747.1"/>
    </source>
</evidence>
<comment type="caution">
    <text evidence="2">The sequence shown here is derived from an EMBL/GenBank/DDBJ whole genome shotgun (WGS) entry which is preliminary data.</text>
</comment>
<reference evidence="2 3" key="1">
    <citation type="journal article" date="2021" name="Sci. Rep.">
        <title>The genome of the diatom Chaetoceros tenuissimus carries an ancient integrated fragment of an extant virus.</title>
        <authorList>
            <person name="Hongo Y."/>
            <person name="Kimura K."/>
            <person name="Takaki Y."/>
            <person name="Yoshida Y."/>
            <person name="Baba S."/>
            <person name="Kobayashi G."/>
            <person name="Nagasaki K."/>
            <person name="Hano T."/>
            <person name="Tomaru Y."/>
        </authorList>
    </citation>
    <scope>NUCLEOTIDE SEQUENCE [LARGE SCALE GENOMIC DNA]</scope>
    <source>
        <strain evidence="2 3">NIES-3715</strain>
    </source>
</reference>
<feature type="compositionally biased region" description="Polar residues" evidence="1">
    <location>
        <begin position="492"/>
        <end position="501"/>
    </location>
</feature>
<accession>A0AAD3CPM9</accession>
<organism evidence="2 3">
    <name type="scientific">Chaetoceros tenuissimus</name>
    <dbReference type="NCBI Taxonomy" id="426638"/>
    <lineage>
        <taxon>Eukaryota</taxon>
        <taxon>Sar</taxon>
        <taxon>Stramenopiles</taxon>
        <taxon>Ochrophyta</taxon>
        <taxon>Bacillariophyta</taxon>
        <taxon>Coscinodiscophyceae</taxon>
        <taxon>Chaetocerotophycidae</taxon>
        <taxon>Chaetocerotales</taxon>
        <taxon>Chaetocerotaceae</taxon>
        <taxon>Chaetoceros</taxon>
    </lineage>
</organism>
<name>A0AAD3CPM9_9STRA</name>
<evidence type="ECO:0000313" key="3">
    <source>
        <dbReference type="Proteomes" id="UP001054902"/>
    </source>
</evidence>
<dbReference type="AlphaFoldDB" id="A0AAD3CPM9"/>
<dbReference type="EMBL" id="BLLK01000038">
    <property type="protein sequence ID" value="GFH49747.1"/>
    <property type="molecule type" value="Genomic_DNA"/>
</dbReference>
<protein>
    <submittedName>
        <fullName evidence="2">Uncharacterized protein</fullName>
    </submittedName>
</protein>